<evidence type="ECO:0000313" key="2">
    <source>
        <dbReference type="EMBL" id="POB05600.1"/>
    </source>
</evidence>
<reference evidence="2 3" key="1">
    <citation type="submission" date="2018-01" db="EMBL/GenBank/DDBJ databases">
        <title>Draft genome of the type strain Pseudomonas oceani DSM 100277 isolated from the deep water in Okinawa trough, northwestern Pacific Ocean.</title>
        <authorList>
            <person name="Gomila M."/>
            <person name="Mulet M."/>
            <person name="Garcia-Valdes E."/>
            <person name="Lalucat J."/>
        </authorList>
    </citation>
    <scope>NUCLEOTIDE SEQUENCE [LARGE SCALE GENOMIC DNA]</scope>
    <source>
        <strain evidence="2 3">DSM 100277</strain>
    </source>
</reference>
<dbReference type="RefSeq" id="WP_104736927.1">
    <property type="nucleotide sequence ID" value="NZ_BMHR01000004.1"/>
</dbReference>
<dbReference type="Pfam" id="PF04246">
    <property type="entry name" value="RseC_MucC"/>
    <property type="match status" value="1"/>
</dbReference>
<dbReference type="PANTHER" id="PTHR35867">
    <property type="entry name" value="PROTEIN RSEC"/>
    <property type="match status" value="1"/>
</dbReference>
<dbReference type="OrthoDB" id="9795854at2"/>
<evidence type="ECO:0000256" key="1">
    <source>
        <dbReference type="SAM" id="Phobius"/>
    </source>
</evidence>
<dbReference type="AlphaFoldDB" id="A0A2P4EYQ9"/>
<feature type="transmembrane region" description="Helical" evidence="1">
    <location>
        <begin position="80"/>
        <end position="100"/>
    </location>
</feature>
<dbReference type="InterPro" id="IPR007359">
    <property type="entry name" value="SigmaE_reg_RseC_MucC"/>
</dbReference>
<accession>A0A2P4EYQ9</accession>
<sequence length="157" mass="16503">MIEERGRVLSVEAGAVWVETVRTSTCGSCAAKAGCGQALLSRVGSGAKRGFIRALTDRQWQIGDEVFIGIPEDAVVRGALWVYMVPLLGLFASALLAQAAGVAEPGMIGAALLGLAAGFAVVRWHGQRAQRDPQMMPQVLRSAGQVMPFAPEGRLNG</sequence>
<name>A0A2P4EYQ9_9GAMM</name>
<keyword evidence="1" id="KW-0812">Transmembrane</keyword>
<gene>
    <name evidence="2" type="ORF">C1949_02610</name>
</gene>
<proteinExistence type="predicted"/>
<dbReference type="PANTHER" id="PTHR35867:SF1">
    <property type="entry name" value="PROTEIN RSEC"/>
    <property type="match status" value="1"/>
</dbReference>
<dbReference type="Proteomes" id="UP000243451">
    <property type="component" value="Unassembled WGS sequence"/>
</dbReference>
<keyword evidence="1" id="KW-1133">Transmembrane helix</keyword>
<protein>
    <submittedName>
        <fullName evidence="2">Transcriptional regulator</fullName>
    </submittedName>
</protein>
<dbReference type="EMBL" id="PPSK01000002">
    <property type="protein sequence ID" value="POB05600.1"/>
    <property type="molecule type" value="Genomic_DNA"/>
</dbReference>
<organism evidence="2 3">
    <name type="scientific">Halopseudomonas oceani</name>
    <dbReference type="NCBI Taxonomy" id="1708783"/>
    <lineage>
        <taxon>Bacteria</taxon>
        <taxon>Pseudomonadati</taxon>
        <taxon>Pseudomonadota</taxon>
        <taxon>Gammaproteobacteria</taxon>
        <taxon>Pseudomonadales</taxon>
        <taxon>Pseudomonadaceae</taxon>
        <taxon>Halopseudomonas</taxon>
    </lineage>
</organism>
<dbReference type="PIRSF" id="PIRSF004923">
    <property type="entry name" value="RseC"/>
    <property type="match status" value="1"/>
</dbReference>
<evidence type="ECO:0000313" key="3">
    <source>
        <dbReference type="Proteomes" id="UP000243451"/>
    </source>
</evidence>
<feature type="transmembrane region" description="Helical" evidence="1">
    <location>
        <begin position="106"/>
        <end position="126"/>
    </location>
</feature>
<dbReference type="InterPro" id="IPR026268">
    <property type="entry name" value="RseC"/>
</dbReference>
<keyword evidence="1" id="KW-0472">Membrane</keyword>
<keyword evidence="3" id="KW-1185">Reference proteome</keyword>
<comment type="caution">
    <text evidence="2">The sequence shown here is derived from an EMBL/GenBank/DDBJ whole genome shotgun (WGS) entry which is preliminary data.</text>
</comment>